<name>A0A0E9XS17_ANGAN</name>
<accession>A0A0E9XS17</accession>
<dbReference type="AlphaFoldDB" id="A0A0E9XS17"/>
<sequence length="92" mass="10709">MNYSSQISIIISLKMFAVCIPGLFTFFVVISGKWTLVFSKTFHQLNLRCIDVVFGWHGYCKARQYYAFFPLCLHQGLLKDQNSWRICAFNSV</sequence>
<reference evidence="2" key="2">
    <citation type="journal article" date="2015" name="Fish Shellfish Immunol.">
        <title>Early steps in the European eel (Anguilla anguilla)-Vibrio vulnificus interaction in the gills: Role of the RtxA13 toxin.</title>
        <authorList>
            <person name="Callol A."/>
            <person name="Pajuelo D."/>
            <person name="Ebbesson L."/>
            <person name="Teles M."/>
            <person name="MacKenzie S."/>
            <person name="Amaro C."/>
        </authorList>
    </citation>
    <scope>NUCLEOTIDE SEQUENCE</scope>
</reference>
<keyword evidence="1" id="KW-0812">Transmembrane</keyword>
<keyword evidence="1" id="KW-1133">Transmembrane helix</keyword>
<protein>
    <submittedName>
        <fullName evidence="2">Uncharacterized protein</fullName>
    </submittedName>
</protein>
<evidence type="ECO:0000256" key="1">
    <source>
        <dbReference type="SAM" id="Phobius"/>
    </source>
</evidence>
<feature type="transmembrane region" description="Helical" evidence="1">
    <location>
        <begin position="6"/>
        <end position="30"/>
    </location>
</feature>
<evidence type="ECO:0000313" key="2">
    <source>
        <dbReference type="EMBL" id="JAI04651.1"/>
    </source>
</evidence>
<dbReference type="EMBL" id="GBXM01003927">
    <property type="protein sequence ID" value="JAI04651.1"/>
    <property type="molecule type" value="Transcribed_RNA"/>
</dbReference>
<organism evidence="2">
    <name type="scientific">Anguilla anguilla</name>
    <name type="common">European freshwater eel</name>
    <name type="synonym">Muraena anguilla</name>
    <dbReference type="NCBI Taxonomy" id="7936"/>
    <lineage>
        <taxon>Eukaryota</taxon>
        <taxon>Metazoa</taxon>
        <taxon>Chordata</taxon>
        <taxon>Craniata</taxon>
        <taxon>Vertebrata</taxon>
        <taxon>Euteleostomi</taxon>
        <taxon>Actinopterygii</taxon>
        <taxon>Neopterygii</taxon>
        <taxon>Teleostei</taxon>
        <taxon>Anguilliformes</taxon>
        <taxon>Anguillidae</taxon>
        <taxon>Anguilla</taxon>
    </lineage>
</organism>
<proteinExistence type="predicted"/>
<reference evidence="2" key="1">
    <citation type="submission" date="2014-11" db="EMBL/GenBank/DDBJ databases">
        <authorList>
            <person name="Amaro Gonzalez C."/>
        </authorList>
    </citation>
    <scope>NUCLEOTIDE SEQUENCE</scope>
</reference>
<keyword evidence="1" id="KW-0472">Membrane</keyword>